<protein>
    <submittedName>
        <fullName evidence="1">Uncharacterized protein</fullName>
    </submittedName>
</protein>
<name>A0AAD9KKG4_RIDPI</name>
<evidence type="ECO:0000313" key="2">
    <source>
        <dbReference type="Proteomes" id="UP001209878"/>
    </source>
</evidence>
<evidence type="ECO:0000313" key="1">
    <source>
        <dbReference type="EMBL" id="KAK2172835.1"/>
    </source>
</evidence>
<dbReference type="InterPro" id="IPR009030">
    <property type="entry name" value="Growth_fac_rcpt_cys_sf"/>
</dbReference>
<keyword evidence="2" id="KW-1185">Reference proteome</keyword>
<gene>
    <name evidence="1" type="ORF">NP493_925g02033</name>
</gene>
<accession>A0AAD9KKG4</accession>
<dbReference type="AlphaFoldDB" id="A0AAD9KKG4"/>
<proteinExistence type="predicted"/>
<reference evidence="1" key="1">
    <citation type="journal article" date="2023" name="Mol. Biol. Evol.">
        <title>Third-Generation Sequencing Reveals the Adaptive Role of the Epigenome in Three Deep-Sea Polychaetes.</title>
        <authorList>
            <person name="Perez M."/>
            <person name="Aroh O."/>
            <person name="Sun Y."/>
            <person name="Lan Y."/>
            <person name="Juniper S.K."/>
            <person name="Young C.R."/>
            <person name="Angers B."/>
            <person name="Qian P.Y."/>
        </authorList>
    </citation>
    <scope>NUCLEOTIDE SEQUENCE</scope>
    <source>
        <strain evidence="1">R07B-5</strain>
    </source>
</reference>
<sequence>MLLLQSVPISVRHARTTQLQAWLSVHYASLVQPSKVLTRRAEWRNIIIMLFLDCASNCVNCTNPGNCDSCKTGYLLKADKTCEACDPNCNSCASSGAGKCDSGQCHSSYALDATEKTCGGRGNGIMYL</sequence>
<dbReference type="Proteomes" id="UP001209878">
    <property type="component" value="Unassembled WGS sequence"/>
</dbReference>
<dbReference type="EMBL" id="JAODUO010000925">
    <property type="protein sequence ID" value="KAK2172835.1"/>
    <property type="molecule type" value="Genomic_DNA"/>
</dbReference>
<dbReference type="SUPFAM" id="SSF57184">
    <property type="entry name" value="Growth factor receptor domain"/>
    <property type="match status" value="1"/>
</dbReference>
<comment type="caution">
    <text evidence="1">The sequence shown here is derived from an EMBL/GenBank/DDBJ whole genome shotgun (WGS) entry which is preliminary data.</text>
</comment>
<organism evidence="1 2">
    <name type="scientific">Ridgeia piscesae</name>
    <name type="common">Tubeworm</name>
    <dbReference type="NCBI Taxonomy" id="27915"/>
    <lineage>
        <taxon>Eukaryota</taxon>
        <taxon>Metazoa</taxon>
        <taxon>Spiralia</taxon>
        <taxon>Lophotrochozoa</taxon>
        <taxon>Annelida</taxon>
        <taxon>Polychaeta</taxon>
        <taxon>Sedentaria</taxon>
        <taxon>Canalipalpata</taxon>
        <taxon>Sabellida</taxon>
        <taxon>Siboglinidae</taxon>
        <taxon>Ridgeia</taxon>
    </lineage>
</organism>